<sequence>MDEILKRSALELLKSIGFESIESKALELLLAIHNDRIMSYLQTNSKISVLSSRPSVSLLDLCGIKQQLPRIGNEIPFTKDMLAECNAMIPNCRNKSVQYLFTLVPSKTYEFPREILEEEHEWISPLSARVERFIHIYDFMPNFPPIHTFRMTSLKSSTLKNQSSKVKNRLEQSLRSEGSMVKLIKSSGSMPKFINYLYKGKV</sequence>
<name>L2GK86_VITCO</name>
<dbReference type="EMBL" id="JH370154">
    <property type="protein sequence ID" value="ELA40925.1"/>
    <property type="molecule type" value="Genomic_DNA"/>
</dbReference>
<dbReference type="AlphaFoldDB" id="L2GK86"/>
<dbReference type="CDD" id="cd00076">
    <property type="entry name" value="HFD_SF"/>
    <property type="match status" value="1"/>
</dbReference>
<accession>L2GK86</accession>
<protein>
    <recommendedName>
        <fullName evidence="1">Transcription factor TFIID subunit 8 C-terminal domain-containing protein</fullName>
    </recommendedName>
</protein>
<dbReference type="RefSeq" id="XP_007605459.1">
    <property type="nucleotide sequence ID" value="XM_007605397.1"/>
</dbReference>
<dbReference type="VEuPathDB" id="MicrosporidiaDB:VICG_02014"/>
<dbReference type="InterPro" id="IPR019473">
    <property type="entry name" value="TFIID_su8_C"/>
</dbReference>
<dbReference type="OMA" id="IHIYDFM"/>
<dbReference type="InParanoid" id="L2GK86"/>
<evidence type="ECO:0000313" key="2">
    <source>
        <dbReference type="EMBL" id="ELA40925.1"/>
    </source>
</evidence>
<dbReference type="HOGENOM" id="CLU_130208_0_0_1"/>
<dbReference type="OrthoDB" id="2193813at2759"/>
<reference evidence="3" key="1">
    <citation type="submission" date="2011-05" db="EMBL/GenBank/DDBJ databases">
        <title>The genome sequence of Vittaforma corneae strain ATCC 50505.</title>
        <authorList>
            <consortium name="The Broad Institute Genome Sequencing Platform"/>
            <person name="Cuomo C."/>
            <person name="Didier E."/>
            <person name="Bowers L."/>
            <person name="Young S.K."/>
            <person name="Zeng Q."/>
            <person name="Gargeya S."/>
            <person name="Fitzgerald M."/>
            <person name="Haas B."/>
            <person name="Abouelleil A."/>
            <person name="Alvarado L."/>
            <person name="Arachchi H.M."/>
            <person name="Berlin A."/>
            <person name="Chapman S.B."/>
            <person name="Gearin G."/>
            <person name="Goldberg J."/>
            <person name="Griggs A."/>
            <person name="Gujja S."/>
            <person name="Hansen M."/>
            <person name="Heiman D."/>
            <person name="Howarth C."/>
            <person name="Larimer J."/>
            <person name="Lui A."/>
            <person name="MacDonald P.J.P."/>
            <person name="McCowen C."/>
            <person name="Montmayeur A."/>
            <person name="Murphy C."/>
            <person name="Neiman D."/>
            <person name="Pearson M."/>
            <person name="Priest M."/>
            <person name="Roberts A."/>
            <person name="Saif S."/>
            <person name="Shea T."/>
            <person name="Sisk P."/>
            <person name="Stolte C."/>
            <person name="Sykes S."/>
            <person name="Wortman J."/>
            <person name="Nusbaum C."/>
            <person name="Birren B."/>
        </authorList>
    </citation>
    <scope>NUCLEOTIDE SEQUENCE [LARGE SCALE GENOMIC DNA]</scope>
    <source>
        <strain evidence="3">ATCC 50505</strain>
    </source>
</reference>
<evidence type="ECO:0000259" key="1">
    <source>
        <dbReference type="Pfam" id="PF10406"/>
    </source>
</evidence>
<feature type="domain" description="Transcription factor TFIID subunit 8 C-terminal" evidence="1">
    <location>
        <begin position="135"/>
        <end position="183"/>
    </location>
</feature>
<keyword evidence="3" id="KW-1185">Reference proteome</keyword>
<dbReference type="CDD" id="cd08049">
    <property type="entry name" value="TAF8"/>
    <property type="match status" value="1"/>
</dbReference>
<gene>
    <name evidence="2" type="ORF">VICG_02014</name>
</gene>
<evidence type="ECO:0000313" key="3">
    <source>
        <dbReference type="Proteomes" id="UP000011082"/>
    </source>
</evidence>
<dbReference type="Proteomes" id="UP000011082">
    <property type="component" value="Unassembled WGS sequence"/>
</dbReference>
<proteinExistence type="predicted"/>
<organism evidence="2 3">
    <name type="scientific">Vittaforma corneae (strain ATCC 50505)</name>
    <name type="common">Microsporidian parasite</name>
    <name type="synonym">Nosema corneum</name>
    <dbReference type="NCBI Taxonomy" id="993615"/>
    <lineage>
        <taxon>Eukaryota</taxon>
        <taxon>Fungi</taxon>
        <taxon>Fungi incertae sedis</taxon>
        <taxon>Microsporidia</taxon>
        <taxon>Nosematidae</taxon>
        <taxon>Vittaforma</taxon>
    </lineage>
</organism>
<dbReference type="Pfam" id="PF10406">
    <property type="entry name" value="TAF8_C"/>
    <property type="match status" value="1"/>
</dbReference>
<dbReference type="GeneID" id="19882724"/>